<protein>
    <submittedName>
        <fullName evidence="2">Uncharacterized protein</fullName>
    </submittedName>
</protein>
<proteinExistence type="predicted"/>
<keyword evidence="1" id="KW-0472">Membrane</keyword>
<dbReference type="GeneID" id="70637815"/>
<keyword evidence="1" id="KW-0812">Transmembrane</keyword>
<feature type="transmembrane region" description="Helical" evidence="1">
    <location>
        <begin position="22"/>
        <end position="39"/>
    </location>
</feature>
<feature type="transmembrane region" description="Helical" evidence="1">
    <location>
        <begin position="51"/>
        <end position="73"/>
    </location>
</feature>
<gene>
    <name evidence="2" type="primary">orf83</name>
</gene>
<evidence type="ECO:0000256" key="1">
    <source>
        <dbReference type="SAM" id="Phobius"/>
    </source>
</evidence>
<dbReference type="AlphaFoldDB" id="A0A8B6QMY7"/>
<dbReference type="EMBL" id="MW436413">
    <property type="protein sequence ID" value="QTJ30080.1"/>
    <property type="molecule type" value="Genomic_DNA"/>
</dbReference>
<keyword evidence="1" id="KW-1133">Transmembrane helix</keyword>
<dbReference type="RefSeq" id="YP_010247935.1">
    <property type="nucleotide sequence ID" value="NC_060304.1"/>
</dbReference>
<accession>A0A8B6QMY7</accession>
<organism evidence="2">
    <name type="scientific">Pseudo-nitzschia delicatissima</name>
    <dbReference type="NCBI Taxonomy" id="44447"/>
    <lineage>
        <taxon>Eukaryota</taxon>
        <taxon>Sar</taxon>
        <taxon>Stramenopiles</taxon>
        <taxon>Ochrophyta</taxon>
        <taxon>Bacillariophyta</taxon>
        <taxon>Bacillariophyceae</taxon>
        <taxon>Bacillariophycidae</taxon>
        <taxon>Bacillariales</taxon>
        <taxon>Bacillariaceae</taxon>
        <taxon>Pseudo-nitzschia</taxon>
    </lineage>
</organism>
<evidence type="ECO:0000313" key="2">
    <source>
        <dbReference type="EMBL" id="QTJ30080.1"/>
    </source>
</evidence>
<geneLocation type="mitochondrion" evidence="2"/>
<keyword evidence="2" id="KW-0496">Mitochondrion</keyword>
<sequence length="83" mass="9715">MNLIIIWISFTILISTFKELDLSSYLMYNLWALVLIYIFNHLKPSQISLNIFVLLSSFPSIIICYIILIYSSFLLTSLTLLNY</sequence>
<reference evidence="2" key="1">
    <citation type="submission" date="2021-01" db="EMBL/GenBank/DDBJ databases">
        <authorList>
            <person name="He Z."/>
            <person name="Chen N."/>
        </authorList>
    </citation>
    <scope>NUCLEOTIDE SEQUENCE</scope>
    <source>
        <strain evidence="2">CNS00135</strain>
    </source>
</reference>
<name>A0A8B6QMY7_9STRA</name>